<dbReference type="PANTHER" id="PTHR23531">
    <property type="entry name" value="QUINOLENE RESISTANCE PROTEIN NORA"/>
    <property type="match status" value="1"/>
</dbReference>
<dbReference type="InterPro" id="IPR036259">
    <property type="entry name" value="MFS_trans_sf"/>
</dbReference>
<dbReference type="PANTHER" id="PTHR23531:SF1">
    <property type="entry name" value="QUINOLENE RESISTANCE PROTEIN NORA"/>
    <property type="match status" value="1"/>
</dbReference>
<dbReference type="GO" id="GO:0005886">
    <property type="term" value="C:plasma membrane"/>
    <property type="evidence" value="ECO:0007669"/>
    <property type="project" value="UniProtKB-SubCell"/>
</dbReference>
<accession>A0A0C2J955</accession>
<feature type="transmembrane region" description="Helical" evidence="5">
    <location>
        <begin position="75"/>
        <end position="93"/>
    </location>
</feature>
<feature type="transmembrane region" description="Helical" evidence="5">
    <location>
        <begin position="99"/>
        <end position="123"/>
    </location>
</feature>
<evidence type="ECO:0000256" key="4">
    <source>
        <dbReference type="ARBA" id="ARBA00023136"/>
    </source>
</evidence>
<feature type="non-terminal residue" evidence="7">
    <location>
        <position position="1"/>
    </location>
</feature>
<dbReference type="PROSITE" id="PS50850">
    <property type="entry name" value="MFS"/>
    <property type="match status" value="1"/>
</dbReference>
<dbReference type="SUPFAM" id="SSF103473">
    <property type="entry name" value="MFS general substrate transporter"/>
    <property type="match status" value="1"/>
</dbReference>
<evidence type="ECO:0000256" key="3">
    <source>
        <dbReference type="ARBA" id="ARBA00022989"/>
    </source>
</evidence>
<keyword evidence="3 5" id="KW-1133">Transmembrane helix</keyword>
<dbReference type="AlphaFoldDB" id="A0A0C2J955"/>
<feature type="transmembrane region" description="Helical" evidence="5">
    <location>
        <begin position="163"/>
        <end position="182"/>
    </location>
</feature>
<reference evidence="8" key="1">
    <citation type="journal article" date="2015" name="Chem. Biol.">
        <title>Structure, bioactivity, and resistance mechanism of streptomonomicin, an unusual lasso Peptide from an understudied halophilic actinomycete.</title>
        <authorList>
            <person name="Metelev M."/>
            <person name="Tietz J.I."/>
            <person name="Melby J.O."/>
            <person name="Blair P.M."/>
            <person name="Zhu L."/>
            <person name="Livnat I."/>
            <person name="Severinov K."/>
            <person name="Mitchell D.A."/>
        </authorList>
    </citation>
    <scope>NUCLEOTIDE SEQUENCE [LARGE SCALE GENOMIC DNA]</scope>
    <source>
        <strain evidence="8">YIM 90003</strain>
    </source>
</reference>
<evidence type="ECO:0000256" key="5">
    <source>
        <dbReference type="SAM" id="Phobius"/>
    </source>
</evidence>
<dbReference type="GO" id="GO:0022857">
    <property type="term" value="F:transmembrane transporter activity"/>
    <property type="evidence" value="ECO:0007669"/>
    <property type="project" value="InterPro"/>
</dbReference>
<keyword evidence="4 5" id="KW-0472">Membrane</keyword>
<dbReference type="STRING" id="183763.LP52_15000"/>
<feature type="domain" description="Major facilitator superfamily (MFS) profile" evidence="6">
    <location>
        <begin position="1"/>
        <end position="196"/>
    </location>
</feature>
<keyword evidence="8" id="KW-1185">Reference proteome</keyword>
<feature type="transmembrane region" description="Helical" evidence="5">
    <location>
        <begin position="45"/>
        <end position="63"/>
    </location>
</feature>
<feature type="transmembrane region" description="Helical" evidence="5">
    <location>
        <begin position="135"/>
        <end position="157"/>
    </location>
</feature>
<comment type="caution">
    <text evidence="7">The sequence shown here is derived from an EMBL/GenBank/DDBJ whole genome shotgun (WGS) entry which is preliminary data.</text>
</comment>
<dbReference type="EMBL" id="JROO01000029">
    <property type="protein sequence ID" value="KIH98031.1"/>
    <property type="molecule type" value="Genomic_DNA"/>
</dbReference>
<dbReference type="InterPro" id="IPR052714">
    <property type="entry name" value="MFS_Exporter"/>
</dbReference>
<protein>
    <recommendedName>
        <fullName evidence="6">Major facilitator superfamily (MFS) profile domain-containing protein</fullName>
    </recommendedName>
</protein>
<keyword evidence="2 5" id="KW-0812">Transmembrane</keyword>
<dbReference type="InterPro" id="IPR020846">
    <property type="entry name" value="MFS_dom"/>
</dbReference>
<evidence type="ECO:0000313" key="7">
    <source>
        <dbReference type="EMBL" id="KIH98031.1"/>
    </source>
</evidence>
<dbReference type="RefSeq" id="WP_040274277.1">
    <property type="nucleotide sequence ID" value="NZ_JROO01000029.1"/>
</dbReference>
<gene>
    <name evidence="7" type="ORF">LP52_15000</name>
</gene>
<dbReference type="Proteomes" id="UP000031675">
    <property type="component" value="Unassembled WGS sequence"/>
</dbReference>
<proteinExistence type="predicted"/>
<evidence type="ECO:0000256" key="2">
    <source>
        <dbReference type="ARBA" id="ARBA00022692"/>
    </source>
</evidence>
<dbReference type="InterPro" id="IPR011701">
    <property type="entry name" value="MFS"/>
</dbReference>
<comment type="subcellular location">
    <subcellularLocation>
        <location evidence="1">Cell membrane</location>
        <topology evidence="1">Multi-pass membrane protein</topology>
    </subcellularLocation>
</comment>
<organism evidence="7 8">
    <name type="scientific">Streptomonospora alba</name>
    <dbReference type="NCBI Taxonomy" id="183763"/>
    <lineage>
        <taxon>Bacteria</taxon>
        <taxon>Bacillati</taxon>
        <taxon>Actinomycetota</taxon>
        <taxon>Actinomycetes</taxon>
        <taxon>Streptosporangiales</taxon>
        <taxon>Nocardiopsidaceae</taxon>
        <taxon>Streptomonospora</taxon>
    </lineage>
</organism>
<sequence>RRWWQQAIERRAVVPGLIGAAIAGAFSAFSVYMPLRVSEVSAFNPGLVLSVYAATTLLLLPVVGRSYDRFGRSWVLVPALLSLAAGLAVLSAVVHPAAIVGAAVLVGAGIGGGVPGLTAWTADRVDVDRRAGAQGTFWTVYEIGLFAGSLSMGLMFASLRYGGFAVVAAVIAAAAGAYVLALRSGRGFEEREAADE</sequence>
<evidence type="ECO:0000259" key="6">
    <source>
        <dbReference type="PROSITE" id="PS50850"/>
    </source>
</evidence>
<evidence type="ECO:0000313" key="8">
    <source>
        <dbReference type="Proteomes" id="UP000031675"/>
    </source>
</evidence>
<dbReference type="Gene3D" id="1.20.1250.20">
    <property type="entry name" value="MFS general substrate transporter like domains"/>
    <property type="match status" value="1"/>
</dbReference>
<name>A0A0C2J955_9ACTN</name>
<dbReference type="Pfam" id="PF07690">
    <property type="entry name" value="MFS_1"/>
    <property type="match status" value="1"/>
</dbReference>
<feature type="transmembrane region" description="Helical" evidence="5">
    <location>
        <begin position="12"/>
        <end position="33"/>
    </location>
</feature>
<evidence type="ECO:0000256" key="1">
    <source>
        <dbReference type="ARBA" id="ARBA00004651"/>
    </source>
</evidence>